<gene>
    <name evidence="2" type="ORF">WBA_LOCUS4222</name>
</gene>
<evidence type="ECO:0000256" key="1">
    <source>
        <dbReference type="SAM" id="Phobius"/>
    </source>
</evidence>
<keyword evidence="1" id="KW-0472">Membrane</keyword>
<protein>
    <submittedName>
        <fullName evidence="2">Uncharacterized protein</fullName>
    </submittedName>
</protein>
<keyword evidence="1" id="KW-0812">Transmembrane</keyword>
<proteinExistence type="predicted"/>
<organism evidence="2 3">
    <name type="scientific">Wuchereria bancrofti</name>
    <dbReference type="NCBI Taxonomy" id="6293"/>
    <lineage>
        <taxon>Eukaryota</taxon>
        <taxon>Metazoa</taxon>
        <taxon>Ecdysozoa</taxon>
        <taxon>Nematoda</taxon>
        <taxon>Chromadorea</taxon>
        <taxon>Rhabditida</taxon>
        <taxon>Spirurina</taxon>
        <taxon>Spiruromorpha</taxon>
        <taxon>Filarioidea</taxon>
        <taxon>Onchocercidae</taxon>
        <taxon>Wuchereria</taxon>
    </lineage>
</organism>
<sequence length="181" mass="20288">MPRHLIRDAHEWINEIPTVPIYYLAKPQPRERAWQTEDSVEDRSSRLSLEHMFPEESLKTGPHSFGSSTLYENVSNMESAAELKKMSCSAIMVSNPKTSRVNSPTRNLSVTVDHPSTNVIHAKKSIDMRPLSVPPKVKINSGAMSRCYLALGIATLIVCGIAFTIWLTYDSLEKFVSSLLN</sequence>
<keyword evidence="1" id="KW-1133">Transmembrane helix</keyword>
<keyword evidence="3" id="KW-1185">Reference proteome</keyword>
<reference evidence="2 3" key="1">
    <citation type="submission" date="2018-11" db="EMBL/GenBank/DDBJ databases">
        <authorList>
            <consortium name="Pathogen Informatics"/>
        </authorList>
    </citation>
    <scope>NUCLEOTIDE SEQUENCE [LARGE SCALE GENOMIC DNA]</scope>
</reference>
<dbReference type="Proteomes" id="UP000270924">
    <property type="component" value="Unassembled WGS sequence"/>
</dbReference>
<feature type="transmembrane region" description="Helical" evidence="1">
    <location>
        <begin position="148"/>
        <end position="169"/>
    </location>
</feature>
<accession>A0A3P7DV30</accession>
<name>A0A3P7DV30_WUCBA</name>
<dbReference type="OMA" id="MSRCYLA"/>
<evidence type="ECO:0000313" key="2">
    <source>
        <dbReference type="EMBL" id="VDM10836.1"/>
    </source>
</evidence>
<dbReference type="OrthoDB" id="5830774at2759"/>
<dbReference type="InParanoid" id="A0A3P7DV30"/>
<evidence type="ECO:0000313" key="3">
    <source>
        <dbReference type="Proteomes" id="UP000270924"/>
    </source>
</evidence>
<dbReference type="EMBL" id="UYWW01001671">
    <property type="protein sequence ID" value="VDM10836.1"/>
    <property type="molecule type" value="Genomic_DNA"/>
</dbReference>
<dbReference type="AlphaFoldDB" id="A0A3P7DV30"/>